<organism evidence="2">
    <name type="scientific">Desertifilum tharense IPPAS B-1220</name>
    <dbReference type="NCBI Taxonomy" id="1781255"/>
    <lineage>
        <taxon>Bacteria</taxon>
        <taxon>Bacillati</taxon>
        <taxon>Cyanobacteriota</taxon>
        <taxon>Cyanophyceae</taxon>
        <taxon>Desertifilales</taxon>
        <taxon>Desertifilaceae</taxon>
        <taxon>Desertifilum</taxon>
    </lineage>
</organism>
<keyword evidence="1" id="KW-1133">Transmembrane helix</keyword>
<dbReference type="AlphaFoldDB" id="A0A1E5QGY1"/>
<feature type="transmembrane region" description="Helical" evidence="1">
    <location>
        <begin position="38"/>
        <end position="58"/>
    </location>
</feature>
<keyword evidence="1" id="KW-0812">Transmembrane</keyword>
<accession>A0A1E5QGY1</accession>
<sequence>MTPTLFGRWQTRLFLLATAGGSITLLFALGILGPGAGAIYFGILAYVALFGLAWDVFYNRLQQGRWDRDWPAAFQWLAALGEALFLLLVIKMIGLPGVPRWMPVGLFFLHYSCVWLAVFLTSQSLMRILFIRWRFNGGRWI</sequence>
<comment type="caution">
    <text evidence="2">The sequence shown here is derived from an EMBL/GenBank/DDBJ whole genome shotgun (WGS) entry which is preliminary data.</text>
</comment>
<feature type="transmembrane region" description="Helical" evidence="1">
    <location>
        <begin position="12"/>
        <end position="32"/>
    </location>
</feature>
<feature type="transmembrane region" description="Helical" evidence="1">
    <location>
        <begin position="106"/>
        <end position="130"/>
    </location>
</feature>
<feature type="transmembrane region" description="Helical" evidence="1">
    <location>
        <begin position="70"/>
        <end position="94"/>
    </location>
</feature>
<keyword evidence="1" id="KW-0472">Membrane</keyword>
<reference evidence="2" key="1">
    <citation type="submission" date="2016-09" db="EMBL/GenBank/DDBJ databases">
        <title>Draft genome of thermotolerant cyanobacterium Desertifilum sp. strain IPPAS B-1220.</title>
        <authorList>
            <person name="Sinetova M.A."/>
            <person name="Bolakhan K."/>
            <person name="Zayadan B.K."/>
            <person name="Mironov K.S."/>
            <person name="Ustinova V."/>
            <person name="Kupriyanova E.V."/>
            <person name="Sidorov R.A."/>
            <person name="Skrypnik A.N."/>
            <person name="Gogoleva N.E."/>
            <person name="Gogolev Y.V."/>
            <person name="Los D.A."/>
        </authorList>
    </citation>
    <scope>NUCLEOTIDE SEQUENCE [LARGE SCALE GENOMIC DNA]</scope>
    <source>
        <strain evidence="2">IPPAS B-1220</strain>
    </source>
</reference>
<dbReference type="RefSeq" id="WP_069968556.1">
    <property type="nucleotide sequence ID" value="NZ_CM124774.1"/>
</dbReference>
<dbReference type="OrthoDB" id="4546196at2"/>
<name>A0A1E5QGY1_9CYAN</name>
<proteinExistence type="predicted"/>
<gene>
    <name evidence="2" type="ORF">BH720_17790</name>
</gene>
<evidence type="ECO:0000313" key="2">
    <source>
        <dbReference type="EMBL" id="OEJ73946.1"/>
    </source>
</evidence>
<evidence type="ECO:0000256" key="1">
    <source>
        <dbReference type="SAM" id="Phobius"/>
    </source>
</evidence>
<dbReference type="STRING" id="1781255.BH720_17790"/>
<protein>
    <submittedName>
        <fullName evidence="2">Uncharacterized protein</fullName>
    </submittedName>
</protein>
<dbReference type="EMBL" id="MJGC01000077">
    <property type="protein sequence ID" value="OEJ73946.1"/>
    <property type="molecule type" value="Genomic_DNA"/>
</dbReference>